<organism evidence="7 8">
    <name type="scientific">Streptomyces taklimakanensis</name>
    <dbReference type="NCBI Taxonomy" id="2569853"/>
    <lineage>
        <taxon>Bacteria</taxon>
        <taxon>Bacillati</taxon>
        <taxon>Actinomycetota</taxon>
        <taxon>Actinomycetes</taxon>
        <taxon>Kitasatosporales</taxon>
        <taxon>Streptomycetaceae</taxon>
        <taxon>Streptomyces</taxon>
    </lineage>
</organism>
<comment type="caution">
    <text evidence="7">The sequence shown here is derived from an EMBL/GenBank/DDBJ whole genome shotgun (WGS) entry which is preliminary data.</text>
</comment>
<keyword evidence="5" id="KW-0443">Lipid metabolism</keyword>
<feature type="domain" description="Polyketide synthase-like methyltransferase" evidence="6">
    <location>
        <begin position="151"/>
        <end position="400"/>
    </location>
</feature>
<dbReference type="OrthoDB" id="9782855at2"/>
<dbReference type="Proteomes" id="UP000473014">
    <property type="component" value="Unassembled WGS sequence"/>
</dbReference>
<dbReference type="InterPro" id="IPR003333">
    <property type="entry name" value="CMAS"/>
</dbReference>
<dbReference type="GO" id="GO:0032259">
    <property type="term" value="P:methylation"/>
    <property type="evidence" value="ECO:0007669"/>
    <property type="project" value="UniProtKB-KW"/>
</dbReference>
<dbReference type="Gene3D" id="3.40.50.150">
    <property type="entry name" value="Vaccinia Virus protein VP39"/>
    <property type="match status" value="1"/>
</dbReference>
<keyword evidence="4" id="KW-0949">S-adenosyl-L-methionine</keyword>
<dbReference type="SMART" id="SM00828">
    <property type="entry name" value="PKS_MT"/>
    <property type="match status" value="1"/>
</dbReference>
<evidence type="ECO:0000256" key="3">
    <source>
        <dbReference type="ARBA" id="ARBA00022679"/>
    </source>
</evidence>
<dbReference type="Pfam" id="PF02353">
    <property type="entry name" value="CMAS"/>
    <property type="match status" value="1"/>
</dbReference>
<dbReference type="EMBL" id="WIXO01000001">
    <property type="protein sequence ID" value="MTE19359.1"/>
    <property type="molecule type" value="Genomic_DNA"/>
</dbReference>
<evidence type="ECO:0000256" key="4">
    <source>
        <dbReference type="ARBA" id="ARBA00022691"/>
    </source>
</evidence>
<dbReference type="PANTHER" id="PTHR43667">
    <property type="entry name" value="CYCLOPROPANE-FATTY-ACYL-PHOSPHOLIPID SYNTHASE"/>
    <property type="match status" value="1"/>
</dbReference>
<dbReference type="PANTHER" id="PTHR43667:SF1">
    <property type="entry name" value="CYCLOPROPANE-FATTY-ACYL-PHOSPHOLIPID SYNTHASE"/>
    <property type="match status" value="1"/>
</dbReference>
<sequence length="433" mass="47825">MVQAAARLLGSVERALGVPLPVRVRAWDGSEAGPVGAPTVVVRHRRALRRLLWKPGELGLARAWVAGEIDVEGDLYEALERLAPLVWERDGVPAPPPAERLRLGRELLALAGPLPPPPPPREEVRGRTGLRHTLHRDRHAISHHYDVGNDFYALVLGPSMVYSCAYWDGEGTGGEGGTTTTLEEAQRAKLDLVCRKLGLRPDMRLLDVGCGWGALATHAAREYGVRVTGVTLSREQAGHARKRVAEAGLTDRVDIRVQDYRHVDDGPYDAIASVGMAEHVGAARYRLYADRLYSLLRPGGRLLNHQIARRPETDEEAYRVDPFIDAYVFPDGELAPVGRTVTILEEAGFEVRDLESIREHYALTLRRWVANLESDLPGAARLAGPGRARVWRLYMAASALAFERNRIGVNQVLAVRTPESGASGLPLRTREWR</sequence>
<name>A0A6G2BBA7_9ACTN</name>
<keyword evidence="2 7" id="KW-0489">Methyltransferase</keyword>
<proteinExistence type="inferred from homology"/>
<gene>
    <name evidence="7" type="ORF">F0L17_09510</name>
</gene>
<dbReference type="AlphaFoldDB" id="A0A6G2BBA7"/>
<dbReference type="RefSeq" id="WP_155070736.1">
    <property type="nucleotide sequence ID" value="NZ_WIXO01000001.1"/>
</dbReference>
<dbReference type="GO" id="GO:0008610">
    <property type="term" value="P:lipid biosynthetic process"/>
    <property type="evidence" value="ECO:0007669"/>
    <property type="project" value="InterPro"/>
</dbReference>
<evidence type="ECO:0000259" key="6">
    <source>
        <dbReference type="SMART" id="SM00828"/>
    </source>
</evidence>
<dbReference type="InterPro" id="IPR020803">
    <property type="entry name" value="MeTfrase_dom"/>
</dbReference>
<dbReference type="InterPro" id="IPR050723">
    <property type="entry name" value="CFA/CMAS"/>
</dbReference>
<dbReference type="PIRSF" id="PIRSF003085">
    <property type="entry name" value="CMAS"/>
    <property type="match status" value="1"/>
</dbReference>
<evidence type="ECO:0000313" key="7">
    <source>
        <dbReference type="EMBL" id="MTE19359.1"/>
    </source>
</evidence>
<dbReference type="SUPFAM" id="SSF53335">
    <property type="entry name" value="S-adenosyl-L-methionine-dependent methyltransferases"/>
    <property type="match status" value="1"/>
</dbReference>
<comment type="similarity">
    <text evidence="1">Belongs to the CFA/CMAS family.</text>
</comment>
<dbReference type="GO" id="GO:0008168">
    <property type="term" value="F:methyltransferase activity"/>
    <property type="evidence" value="ECO:0007669"/>
    <property type="project" value="UniProtKB-KW"/>
</dbReference>
<evidence type="ECO:0000313" key="8">
    <source>
        <dbReference type="Proteomes" id="UP000473014"/>
    </source>
</evidence>
<keyword evidence="8" id="KW-1185">Reference proteome</keyword>
<dbReference type="CDD" id="cd02440">
    <property type="entry name" value="AdoMet_MTases"/>
    <property type="match status" value="1"/>
</dbReference>
<accession>A0A6G2BBA7</accession>
<evidence type="ECO:0000256" key="5">
    <source>
        <dbReference type="ARBA" id="ARBA00023098"/>
    </source>
</evidence>
<evidence type="ECO:0000256" key="2">
    <source>
        <dbReference type="ARBA" id="ARBA00022603"/>
    </source>
</evidence>
<protein>
    <submittedName>
        <fullName evidence="7">Methyltransferase domain-containing protein</fullName>
    </submittedName>
</protein>
<dbReference type="InterPro" id="IPR029063">
    <property type="entry name" value="SAM-dependent_MTases_sf"/>
</dbReference>
<evidence type="ECO:0000256" key="1">
    <source>
        <dbReference type="ARBA" id="ARBA00010815"/>
    </source>
</evidence>
<keyword evidence="3 7" id="KW-0808">Transferase</keyword>
<reference evidence="7 8" key="1">
    <citation type="submission" date="2019-11" db="EMBL/GenBank/DDBJ databases">
        <authorList>
            <person name="Yuan L."/>
        </authorList>
    </citation>
    <scope>NUCLEOTIDE SEQUENCE [LARGE SCALE GENOMIC DNA]</scope>
    <source>
        <strain evidence="7 8">TRM43335</strain>
    </source>
</reference>